<dbReference type="AlphaFoldDB" id="A0A0B2QH02"/>
<dbReference type="Proteomes" id="UP000053555">
    <property type="component" value="Unassembled WGS sequence"/>
</dbReference>
<sequence>MAQQQQNHRDEFGNDQRAYDVRHRDLDVVKNNDEADRWRNQFGSRTAIDPVANYAYGNIGSGGYGAPPTGEPYAGPNYAASGFEYSTAYGTIGAAPVYGAPTEGHGTADRGRGDGERNKNMDMNRNRNMGRDQNKK</sequence>
<reference evidence="2" key="1">
    <citation type="submission" date="2014-07" db="EMBL/GenBank/DDBJ databases">
        <title>Identification of a novel salt tolerance gene in wild soybean by whole-genome sequencing.</title>
        <authorList>
            <person name="Lam H.-M."/>
            <person name="Qi X."/>
            <person name="Li M.-W."/>
            <person name="Liu X."/>
            <person name="Xie M."/>
            <person name="Ni M."/>
            <person name="Xu X."/>
        </authorList>
    </citation>
    <scope>NUCLEOTIDE SEQUENCE [LARGE SCALE GENOMIC DNA]</scope>
    <source>
        <tissue evidence="2">Root</tissue>
    </source>
</reference>
<feature type="compositionally biased region" description="Basic and acidic residues" evidence="1">
    <location>
        <begin position="106"/>
        <end position="136"/>
    </location>
</feature>
<gene>
    <name evidence="2" type="ORF">glysoja_029538</name>
</gene>
<name>A0A0B2QH02_GLYSO</name>
<feature type="region of interest" description="Disordered" evidence="1">
    <location>
        <begin position="98"/>
        <end position="136"/>
    </location>
</feature>
<evidence type="ECO:0000256" key="1">
    <source>
        <dbReference type="SAM" id="MobiDB-lite"/>
    </source>
</evidence>
<accession>A0A0B2QH02</accession>
<dbReference type="EMBL" id="KN658441">
    <property type="protein sequence ID" value="KHN20525.1"/>
    <property type="molecule type" value="Genomic_DNA"/>
</dbReference>
<evidence type="ECO:0000313" key="2">
    <source>
        <dbReference type="EMBL" id="KHN20525.1"/>
    </source>
</evidence>
<protein>
    <submittedName>
        <fullName evidence="2">Uncharacterized protein</fullName>
    </submittedName>
</protein>
<organism evidence="2">
    <name type="scientific">Glycine soja</name>
    <name type="common">Wild soybean</name>
    <dbReference type="NCBI Taxonomy" id="3848"/>
    <lineage>
        <taxon>Eukaryota</taxon>
        <taxon>Viridiplantae</taxon>
        <taxon>Streptophyta</taxon>
        <taxon>Embryophyta</taxon>
        <taxon>Tracheophyta</taxon>
        <taxon>Spermatophyta</taxon>
        <taxon>Magnoliopsida</taxon>
        <taxon>eudicotyledons</taxon>
        <taxon>Gunneridae</taxon>
        <taxon>Pentapetalae</taxon>
        <taxon>rosids</taxon>
        <taxon>fabids</taxon>
        <taxon>Fabales</taxon>
        <taxon>Fabaceae</taxon>
        <taxon>Papilionoideae</taxon>
        <taxon>50 kb inversion clade</taxon>
        <taxon>NPAAA clade</taxon>
        <taxon>indigoferoid/millettioid clade</taxon>
        <taxon>Phaseoleae</taxon>
        <taxon>Glycine</taxon>
        <taxon>Glycine subgen. Soja</taxon>
    </lineage>
</organism>
<proteinExistence type="predicted"/>